<reference evidence="1" key="1">
    <citation type="journal article" date="2021" name="ISME J.">
        <title>Fine-scale metabolic discontinuity in a stratified prokaryote microbiome of a Red Sea deep halocline.</title>
        <authorList>
            <person name="Michoud G."/>
            <person name="Ngugi D.K."/>
            <person name="Barozzi A."/>
            <person name="Merlino G."/>
            <person name="Calleja M.L."/>
            <person name="Delgado-Huertas A."/>
            <person name="Moran X.A.G."/>
            <person name="Daffonchio D."/>
        </authorList>
    </citation>
    <scope>NUCLEOTIDE SEQUENCE</scope>
    <source>
        <strain evidence="1">SuakinDeep_MAG55_1</strain>
    </source>
</reference>
<accession>A0A941W5V6</accession>
<organism evidence="1 2">
    <name type="scientific">Candidatus Scalindua arabica</name>
    <dbReference type="NCBI Taxonomy" id="1127984"/>
    <lineage>
        <taxon>Bacteria</taxon>
        <taxon>Pseudomonadati</taxon>
        <taxon>Planctomycetota</taxon>
        <taxon>Candidatus Brocadiia</taxon>
        <taxon>Candidatus Brocadiales</taxon>
        <taxon>Candidatus Scalinduaceae</taxon>
        <taxon>Candidatus Scalindua</taxon>
    </lineage>
</organism>
<name>A0A941W5V6_9BACT</name>
<sequence length="161" mass="18629">MNSTKISIENISPRVTKMKYDKFIELLEHRLSRYDVKSGVLDTKFFESTKFDVLVRFIYPKQDRSEHLKDYNDKSEKVVVKYGLKPTESQSLVGLRYNSKTSELKVNLSIGEDCRFPSDIINTIHKIANAKNWNVLNSISVAPKKESLISRIVDFSNKHNT</sequence>
<proteinExistence type="predicted"/>
<protein>
    <submittedName>
        <fullName evidence="1">Uncharacterized protein</fullName>
    </submittedName>
</protein>
<dbReference type="EMBL" id="JAANXD010000101">
    <property type="protein sequence ID" value="MBS1259687.1"/>
    <property type="molecule type" value="Genomic_DNA"/>
</dbReference>
<comment type="caution">
    <text evidence="1">The sequence shown here is derived from an EMBL/GenBank/DDBJ whole genome shotgun (WGS) entry which is preliminary data.</text>
</comment>
<evidence type="ECO:0000313" key="2">
    <source>
        <dbReference type="Proteomes" id="UP000722750"/>
    </source>
</evidence>
<dbReference type="Proteomes" id="UP000722750">
    <property type="component" value="Unassembled WGS sequence"/>
</dbReference>
<evidence type="ECO:0000313" key="1">
    <source>
        <dbReference type="EMBL" id="MBS1259687.1"/>
    </source>
</evidence>
<dbReference type="AlphaFoldDB" id="A0A941W5V6"/>
<gene>
    <name evidence="1" type="ORF">MAG551_02762</name>
</gene>